<dbReference type="RefSeq" id="XP_015608488.1">
    <property type="nucleotide sequence ID" value="XM_015753002.2"/>
</dbReference>
<evidence type="ECO:0000313" key="3">
    <source>
        <dbReference type="Proteomes" id="UP000694920"/>
    </source>
</evidence>
<dbReference type="Gene3D" id="1.10.287.2460">
    <property type="match status" value="1"/>
</dbReference>
<evidence type="ECO:0000256" key="1">
    <source>
        <dbReference type="ARBA" id="ARBA00005254"/>
    </source>
</evidence>
<dbReference type="GeneID" id="107274159"/>
<gene>
    <name evidence="4" type="primary">LOC107274159</name>
</gene>
<sequence>MNSLNRLPLILRKLLKKPIRIRNFSSNLVAIPDIIEEINQEKSIIVNRIKNITTIGINCPEKKNSLNVATAQRLSEAIDVFEQDEEAVVGILHGYGGNFCAGFDLKEIAKYDGESEENVPHFGVLANRRSLCAKPLIACVNGYAVGAGFELALMCDLRIVEETATMGVFNRRFGIPMLCGGTVRLPAMIGYARAMELILTGRGITGMEAFNWGLATQLVPCGASLGQGITLAHCIIKFPQAALLADRASAHFGTFNAKQIDEALQFEKDNSSHLLYEEGVKGAKKFSEGVGRHGKSNHLKKINTENFKELNNDLL</sequence>
<name>A0AAJ7CDZ0_CEPCN</name>
<dbReference type="PANTHER" id="PTHR43802:SF1">
    <property type="entry name" value="IP11341P-RELATED"/>
    <property type="match status" value="1"/>
</dbReference>
<dbReference type="AlphaFoldDB" id="A0AAJ7CDZ0"/>
<dbReference type="PROSITE" id="PS00166">
    <property type="entry name" value="ENOYL_COA_HYDRATASE"/>
    <property type="match status" value="1"/>
</dbReference>
<dbReference type="Proteomes" id="UP000694920">
    <property type="component" value="Unplaced"/>
</dbReference>
<dbReference type="Gene3D" id="3.90.226.10">
    <property type="entry name" value="2-enoyl-CoA Hydratase, Chain A, domain 1"/>
    <property type="match status" value="1"/>
</dbReference>
<dbReference type="GO" id="GO:0003824">
    <property type="term" value="F:catalytic activity"/>
    <property type="evidence" value="ECO:0007669"/>
    <property type="project" value="InterPro"/>
</dbReference>
<dbReference type="InterPro" id="IPR018376">
    <property type="entry name" value="Enoyl-CoA_hyd/isom_CS"/>
</dbReference>
<dbReference type="InterPro" id="IPR029045">
    <property type="entry name" value="ClpP/crotonase-like_dom_sf"/>
</dbReference>
<accession>A0AAJ7CDZ0</accession>
<organism evidence="3 4">
    <name type="scientific">Cephus cinctus</name>
    <name type="common">Wheat stem sawfly</name>
    <dbReference type="NCBI Taxonomy" id="211228"/>
    <lineage>
        <taxon>Eukaryota</taxon>
        <taxon>Metazoa</taxon>
        <taxon>Ecdysozoa</taxon>
        <taxon>Arthropoda</taxon>
        <taxon>Hexapoda</taxon>
        <taxon>Insecta</taxon>
        <taxon>Pterygota</taxon>
        <taxon>Neoptera</taxon>
        <taxon>Endopterygota</taxon>
        <taxon>Hymenoptera</taxon>
        <taxon>Cephoidea</taxon>
        <taxon>Cephidae</taxon>
        <taxon>Cephus</taxon>
    </lineage>
</organism>
<evidence type="ECO:0000313" key="4">
    <source>
        <dbReference type="RefSeq" id="XP_015608488.1"/>
    </source>
</evidence>
<dbReference type="CDD" id="cd06558">
    <property type="entry name" value="crotonase-like"/>
    <property type="match status" value="1"/>
</dbReference>
<dbReference type="Pfam" id="PF00378">
    <property type="entry name" value="ECH_1"/>
    <property type="match status" value="1"/>
</dbReference>
<evidence type="ECO:0000256" key="2">
    <source>
        <dbReference type="RuleBase" id="RU003707"/>
    </source>
</evidence>
<protein>
    <submittedName>
        <fullName evidence="4">2,3-dehydroadipyl-CoA hydratase isoform X1</fullName>
    </submittedName>
</protein>
<reference evidence="4" key="1">
    <citation type="submission" date="2025-08" db="UniProtKB">
        <authorList>
            <consortium name="RefSeq"/>
        </authorList>
    </citation>
    <scope>IDENTIFICATION</scope>
</reference>
<dbReference type="SUPFAM" id="SSF52096">
    <property type="entry name" value="ClpP/crotonase"/>
    <property type="match status" value="1"/>
</dbReference>
<dbReference type="PANTHER" id="PTHR43802">
    <property type="entry name" value="ENOYL-COA HYDRATASE"/>
    <property type="match status" value="1"/>
</dbReference>
<keyword evidence="3" id="KW-1185">Reference proteome</keyword>
<dbReference type="InterPro" id="IPR001753">
    <property type="entry name" value="Enoyl-CoA_hydra/iso"/>
</dbReference>
<comment type="similarity">
    <text evidence="1 2">Belongs to the enoyl-CoA hydratase/isomerase family.</text>
</comment>
<proteinExistence type="inferred from homology"/>
<dbReference type="KEGG" id="ccin:107274159"/>